<sequence length="1050" mass="119781">MSLEVLQAADFFVIRAPRSSLSQLRKIPTEPTALVDFLASWLANPAVQEALYLASPSLMERLPNWQQQPNSKAAIKITNSLLKYFIRFSSRATPFGLFAGVALGQVANETHLQCNTMLRDKRHTRFDIAYLAAIRAQFSEPNEAEKWPLLCYQANPTLQQQADGLHYIEPYFSDTEQKYRLSTLVLDEYLLAMLQLTKKGGNFASLQDGFQQLYPTANAASIQDYIKQLLAAGVLQVKLPLALTSGSPDQTFITALQSMGATDSADILQRALTQLNSMDKQPVNSLKRYQEIYRGLQTLPYPVSENRLLQTDILRSFSQCQLAQAEVSTLMPALLALLAMRKPYKTPLNDFSQKFEARFSSQYVPLLTLLDDEVGISFSSDIGYHTSLLAGLNITNRSPSSQDIIEPLQQTIIAALSHVSPSETVLKLTSDSLLSKHESATLMAKLPASFAINLSAYQQEDGRVVYYYHGCYGPSAANLLGRFCHLSTDMLQQVKQHLSQEEAHSPEVIFAEVLHMPEGRPGNVIARPTLRAYEIVFLADSHLANEWQIPISDLLVYQENNVLCLWSQRLQKRIIPRLSSAHNFSDRSLGIYRFLCSLQHQNLQMPHFSLPDSLYKAKRVPRIMLDNLVLQEAHCNIPVAQLKRLWQEGQFVKSHWLQLQQEYGLERYMSYAIADHVLLIDLQNNMMFQMLLAEVNHKSHIRLNEVLAMKYQPLLQGPDGPYQHEIIVPLSNSAAIPYLAPLIAPLTSSINDNCRQFAPGSEWLSVKLYAGQSSVEQLLLKQLAPWLTQMQQDGVFKHWFFIRYGDPDWHLRLRCFGEPERLYGELLPALNRLLAPSLASAGLHRIELFTYMQETERYGGEHMMPLAEHFFCLDSQFVLQAILFSQQDDSLRWRLAILAIDLILTQFDYLPAEKFKLIDNLRTGFAQEFKEGLELRQQMGDKYRYYQSQLQQDRQLLDWHNQAIEPFKQQIQQSLQQFSSSITPCCQAMLALFESQQAKGSRDSLLGSLLHMFTNRLFKAYGREQEFVVYDMLRRIYLSQRAQPVRGLSQ</sequence>
<dbReference type="Pfam" id="PF04738">
    <property type="entry name" value="Lant_dehydr_N"/>
    <property type="match status" value="1"/>
</dbReference>
<proteinExistence type="predicted"/>
<reference evidence="3 4" key="1">
    <citation type="submission" date="2024-04" db="EMBL/GenBank/DDBJ databases">
        <title>Novel Shewanella species isolated from Baltic Sea sediments.</title>
        <authorList>
            <person name="Martin-Rodriguez A.J."/>
            <person name="Fernandez-Juarez V."/>
            <person name="Valeriano V.D."/>
            <person name="Mihindukulasooriya I."/>
            <person name="Ceresnova L."/>
            <person name="Joffre E."/>
            <person name="Jensie-Markopoulos S."/>
            <person name="Moore E.R.B."/>
            <person name="Sjoling A."/>
        </authorList>
    </citation>
    <scope>NUCLEOTIDE SEQUENCE [LARGE SCALE GENOMIC DNA]</scope>
    <source>
        <strain evidence="3 4">VAX-SP0-0CM-1</strain>
    </source>
</reference>
<evidence type="ECO:0000313" key="4">
    <source>
        <dbReference type="Proteomes" id="UP001489333"/>
    </source>
</evidence>
<dbReference type="RefSeq" id="WP_342901979.1">
    <property type="nucleotide sequence ID" value="NZ_JBCHKU010000009.1"/>
</dbReference>
<dbReference type="Pfam" id="PF14028">
    <property type="entry name" value="Lant_dehydr_C"/>
    <property type="match status" value="1"/>
</dbReference>
<dbReference type="NCBIfam" id="TIGR03891">
    <property type="entry name" value="thiopep_ocin"/>
    <property type="match status" value="1"/>
</dbReference>
<keyword evidence="4" id="KW-1185">Reference proteome</keyword>
<gene>
    <name evidence="3" type="ORF">AAGS29_08180</name>
</gene>
<accession>A0ABU9UQN4</accession>
<protein>
    <submittedName>
        <fullName evidence="3">Lantibiotic dehydratase</fullName>
    </submittedName>
</protein>
<evidence type="ECO:0000259" key="2">
    <source>
        <dbReference type="Pfam" id="PF14028"/>
    </source>
</evidence>
<organism evidence="3 4">
    <name type="scientific">Shewanella vaxholmensis</name>
    <dbReference type="NCBI Taxonomy" id="3063535"/>
    <lineage>
        <taxon>Bacteria</taxon>
        <taxon>Pseudomonadati</taxon>
        <taxon>Pseudomonadota</taxon>
        <taxon>Gammaproteobacteria</taxon>
        <taxon>Alteromonadales</taxon>
        <taxon>Shewanellaceae</taxon>
        <taxon>Shewanella</taxon>
    </lineage>
</organism>
<comment type="caution">
    <text evidence="3">The sequence shown here is derived from an EMBL/GenBank/DDBJ whole genome shotgun (WGS) entry which is preliminary data.</text>
</comment>
<feature type="domain" description="Thiopeptide-type bacteriocin biosynthesis" evidence="2">
    <location>
        <begin position="763"/>
        <end position="1037"/>
    </location>
</feature>
<dbReference type="EMBL" id="JBCHKU010000009">
    <property type="protein sequence ID" value="MEM6248577.1"/>
    <property type="molecule type" value="Genomic_DNA"/>
</dbReference>
<feature type="domain" description="Lantibiotic dehydratase N-terminal" evidence="1">
    <location>
        <begin position="43"/>
        <end position="691"/>
    </location>
</feature>
<dbReference type="InterPro" id="IPR006827">
    <property type="entry name" value="Lant_deHydtase_N"/>
</dbReference>
<name>A0ABU9UQN4_9GAMM</name>
<dbReference type="InterPro" id="IPR023809">
    <property type="entry name" value="Thiopep_bacteriocin_synth_dom"/>
</dbReference>
<evidence type="ECO:0000313" key="3">
    <source>
        <dbReference type="EMBL" id="MEM6248577.1"/>
    </source>
</evidence>
<dbReference type="Proteomes" id="UP001489333">
    <property type="component" value="Unassembled WGS sequence"/>
</dbReference>
<evidence type="ECO:0000259" key="1">
    <source>
        <dbReference type="Pfam" id="PF04738"/>
    </source>
</evidence>